<evidence type="ECO:0000313" key="3">
    <source>
        <dbReference type="Proteomes" id="UP001164286"/>
    </source>
</evidence>
<comment type="caution">
    <text evidence="2">The sequence shown here is derived from an EMBL/GenBank/DDBJ whole genome shotgun (WGS) entry which is preliminary data.</text>
</comment>
<protein>
    <submittedName>
        <fullName evidence="2">Uncharacterized protein</fullName>
    </submittedName>
</protein>
<dbReference type="AlphaFoldDB" id="A0AA38LYP8"/>
<name>A0AA38LYP8_9TREE</name>
<gene>
    <name evidence="2" type="ORF">MKK02DRAFT_29329</name>
</gene>
<keyword evidence="3" id="KW-1185">Reference proteome</keyword>
<reference evidence="2" key="1">
    <citation type="journal article" date="2022" name="G3 (Bethesda)">
        <title>High quality genome of the basidiomycete yeast Dioszegia hungarica PDD-24b-2 isolated from cloud water.</title>
        <authorList>
            <person name="Jarrige D."/>
            <person name="Haridas S."/>
            <person name="Bleykasten-Grosshans C."/>
            <person name="Joly M."/>
            <person name="Nadalig T."/>
            <person name="Sancelme M."/>
            <person name="Vuilleumier S."/>
            <person name="Grigoriev I.V."/>
            <person name="Amato P."/>
            <person name="Bringel F."/>
        </authorList>
    </citation>
    <scope>NUCLEOTIDE SEQUENCE</scope>
    <source>
        <strain evidence="2">PDD-24b-2</strain>
    </source>
</reference>
<accession>A0AA38LYP8</accession>
<organism evidence="2 3">
    <name type="scientific">Dioszegia hungarica</name>
    <dbReference type="NCBI Taxonomy" id="4972"/>
    <lineage>
        <taxon>Eukaryota</taxon>
        <taxon>Fungi</taxon>
        <taxon>Dikarya</taxon>
        <taxon>Basidiomycota</taxon>
        <taxon>Agaricomycotina</taxon>
        <taxon>Tremellomycetes</taxon>
        <taxon>Tremellales</taxon>
        <taxon>Bulleribasidiaceae</taxon>
        <taxon>Dioszegia</taxon>
    </lineage>
</organism>
<dbReference type="Proteomes" id="UP001164286">
    <property type="component" value="Unassembled WGS sequence"/>
</dbReference>
<proteinExistence type="predicted"/>
<dbReference type="RefSeq" id="XP_052949001.1">
    <property type="nucleotide sequence ID" value="XM_053087792.1"/>
</dbReference>
<evidence type="ECO:0000313" key="2">
    <source>
        <dbReference type="EMBL" id="KAI9639224.1"/>
    </source>
</evidence>
<dbReference type="EMBL" id="JAKWFO010000001">
    <property type="protein sequence ID" value="KAI9639224.1"/>
    <property type="molecule type" value="Genomic_DNA"/>
</dbReference>
<dbReference type="GeneID" id="77726997"/>
<evidence type="ECO:0000256" key="1">
    <source>
        <dbReference type="SAM" id="MobiDB-lite"/>
    </source>
</evidence>
<sequence length="673" mass="74308">MSESAFHTAAIASTESQPAKRSFIARRASPLQVLQSTSSFSPHFGQSKNRATAVDRRRCRSCNCKQLAGICSLSAWTSTVPALTAKASIAFRLSTFSRDATSRRGVEDEVWEGSSGGLDEGEKEGKTVAGGILEGYERDAVHKVPGGGGGRITAEEVRELLQEPTSKVEAELHFVIASGRSADVAGHDRCGLMPAIRRCPVKSERYRAIRTLTVDRGRESLSLMMEPGQESPVYDRCVWGGIEVNAKPKVCTLKVCQGDEATGKKYIGKWGKFSYQSNLALRRVYISSKRLDRTLGDGSPGLDRTDHCPDSSSNVTSSLFLSRRSHVISWRSAELRARRLNVALVLQFTFFFAITHLGAIAQQGVSIEMSNNNPEAAGVKKPGDIILQADDKLCFYFRLPLLAELSNFFGTLPPSSSSADLVDGTAVLPLNRATSGGLTLFLSLAQSITTLHFLNPTYYDDASIINAAILAKQFDTPIVYRLLSDYLRPAGRRDNFMVFAVWAISGSARRTKEAAEATLGSDLSKADPCIPQALAGERSGAWTSLQDLHIRHVIAMRRFREFPDWGKRAGIRGRHTELCPACGMDKEDLLEGVEKRYSACQSAEELEKELLAGDMGVQCRACRPVAFRYFYPRVTWTRAFSSRYEFRGTEREYYDQAQEEDERIDAGEYDDCI</sequence>
<feature type="region of interest" description="Disordered" evidence="1">
    <location>
        <begin position="104"/>
        <end position="124"/>
    </location>
</feature>